<dbReference type="WBParaSite" id="ES5_v2.g17574.t1">
    <property type="protein sequence ID" value="ES5_v2.g17574.t1"/>
    <property type="gene ID" value="ES5_v2.g17574"/>
</dbReference>
<proteinExistence type="predicted"/>
<dbReference type="Proteomes" id="UP000887579">
    <property type="component" value="Unplaced"/>
</dbReference>
<organism evidence="1 2">
    <name type="scientific">Panagrolaimus sp. ES5</name>
    <dbReference type="NCBI Taxonomy" id="591445"/>
    <lineage>
        <taxon>Eukaryota</taxon>
        <taxon>Metazoa</taxon>
        <taxon>Ecdysozoa</taxon>
        <taxon>Nematoda</taxon>
        <taxon>Chromadorea</taxon>
        <taxon>Rhabditida</taxon>
        <taxon>Tylenchina</taxon>
        <taxon>Panagrolaimomorpha</taxon>
        <taxon>Panagrolaimoidea</taxon>
        <taxon>Panagrolaimidae</taxon>
        <taxon>Panagrolaimus</taxon>
    </lineage>
</organism>
<reference evidence="2" key="1">
    <citation type="submission" date="2022-11" db="UniProtKB">
        <authorList>
            <consortium name="WormBaseParasite"/>
        </authorList>
    </citation>
    <scope>IDENTIFICATION</scope>
</reference>
<sequence length="277" mass="32469">MLTFNTDNMVRQNFAFPAPIMDYIFKNAQPEHLIKFYQCSKFFYNKFRRNIILNLEIVDDNEAEVLTPTKTVMCVSNPFLSKLTDCWITDSFIYRAFMPSKQIPVFTNCIFKKLELCQRIDWEEYEILTNSGTVEELKCKQYINAPDNIFSASVEDIIAQVPNAKSIEIYESIFTATTCASLSSMKHKANISNFVLKNITDFEFFHTRQFIGFFMKNANHDCNVYFDFELFPGTNAIVHEANEMLKKVGTKLCQDMKFFLEKKDILCKNRNKFHLFD</sequence>
<evidence type="ECO:0000313" key="2">
    <source>
        <dbReference type="WBParaSite" id="ES5_v2.g17574.t1"/>
    </source>
</evidence>
<name>A0AC34FJS2_9BILA</name>
<protein>
    <submittedName>
        <fullName evidence="2">Uncharacterized protein</fullName>
    </submittedName>
</protein>
<evidence type="ECO:0000313" key="1">
    <source>
        <dbReference type="Proteomes" id="UP000887579"/>
    </source>
</evidence>
<accession>A0AC34FJS2</accession>